<dbReference type="EMBL" id="WJPM01000008">
    <property type="protein sequence ID" value="MRH75184.1"/>
    <property type="molecule type" value="Genomic_DNA"/>
</dbReference>
<gene>
    <name evidence="2" type="ORF">GIY21_11285</name>
    <name evidence="3" type="ORF">GIY22_11160</name>
</gene>
<evidence type="ECO:0000313" key="3">
    <source>
        <dbReference type="EMBL" id="MRH75184.1"/>
    </source>
</evidence>
<comment type="caution">
    <text evidence="2">The sequence shown here is derived from an EMBL/GenBank/DDBJ whole genome shotgun (WGS) entry which is preliminary data.</text>
</comment>
<dbReference type="EMBL" id="WJPN01000008">
    <property type="protein sequence ID" value="MRH00872.1"/>
    <property type="molecule type" value="Genomic_DNA"/>
</dbReference>
<sequence length="128" mass="14063">MPTHRSLFHAALVAVLLAIPLAAHAHDTLPPDWCLEESQEPEVVVKFDFDGEQLRQTMDKCGVVDSHEPYTNTLNTIAAYCEVVAPSRSAKPIVLGPTTFLARDHHSAYRMEQGLKGACVVCPAKRGR</sequence>
<organism evidence="2 5">
    <name type="scientific">Xanthomonas sontii</name>
    <dbReference type="NCBI Taxonomy" id="2650745"/>
    <lineage>
        <taxon>Bacteria</taxon>
        <taxon>Pseudomonadati</taxon>
        <taxon>Pseudomonadota</taxon>
        <taxon>Gammaproteobacteria</taxon>
        <taxon>Lysobacterales</taxon>
        <taxon>Lysobacteraceae</taxon>
        <taxon>Xanthomonas</taxon>
    </lineage>
</organism>
<reference evidence="3" key="2">
    <citation type="journal article" date="2020" name="Plant Dis.">
        <title>A Grain Rot of Rice in Iran Caused by a Xanthomonas Strain Closely Related to X. sacchari.</title>
        <authorList>
            <person name="Mirghasempour S.A."/>
            <person name="Huang S."/>
            <person name="Studholme D.J."/>
            <person name="Brady C.L."/>
        </authorList>
    </citation>
    <scope>NUCLEOTIDE SEQUENCE</scope>
    <source>
        <strain evidence="3">SAM114</strain>
    </source>
</reference>
<evidence type="ECO:0000313" key="4">
    <source>
        <dbReference type="Proteomes" id="UP000437931"/>
    </source>
</evidence>
<keyword evidence="1" id="KW-0732">Signal</keyword>
<reference evidence="4 5" key="1">
    <citation type="submission" date="2019-11" db="EMBL/GenBank/DDBJ databases">
        <title>First report of rice panicle blight caused by Xanthomonas sp. in Iran.</title>
        <authorList>
            <person name="Mirghasempour S.A."/>
            <person name="Huang S."/>
            <person name="Brady C.L."/>
            <person name="Studholme D.J."/>
        </authorList>
    </citation>
    <scope>NUCLEOTIDE SEQUENCE [LARGE SCALE GENOMIC DNA]</scope>
    <source>
        <strain evidence="2 5">ASD011</strain>
        <strain evidence="4">SAM114</strain>
    </source>
</reference>
<feature type="chain" id="PRO_5027117916" evidence="1">
    <location>
        <begin position="26"/>
        <end position="128"/>
    </location>
</feature>
<keyword evidence="4" id="KW-1185">Reference proteome</keyword>
<proteinExistence type="predicted"/>
<dbReference type="RefSeq" id="WP_017915092.1">
    <property type="nucleotide sequence ID" value="NZ_WJPM01000008.1"/>
</dbReference>
<feature type="signal peptide" evidence="1">
    <location>
        <begin position="1"/>
        <end position="25"/>
    </location>
</feature>
<name>A0A6N7QJB7_9XANT</name>
<evidence type="ECO:0000313" key="2">
    <source>
        <dbReference type="EMBL" id="MRH00872.1"/>
    </source>
</evidence>
<dbReference type="Proteomes" id="UP000439314">
    <property type="component" value="Unassembled WGS sequence"/>
</dbReference>
<protein>
    <submittedName>
        <fullName evidence="2">Uncharacterized protein</fullName>
    </submittedName>
</protein>
<accession>A0A6N7QJB7</accession>
<dbReference type="AlphaFoldDB" id="A0A6N7QJB7"/>
<evidence type="ECO:0000256" key="1">
    <source>
        <dbReference type="SAM" id="SignalP"/>
    </source>
</evidence>
<evidence type="ECO:0000313" key="5">
    <source>
        <dbReference type="Proteomes" id="UP000439314"/>
    </source>
</evidence>
<dbReference type="Proteomes" id="UP000437931">
    <property type="component" value="Unassembled WGS sequence"/>
</dbReference>